<evidence type="ECO:0000259" key="5">
    <source>
        <dbReference type="Pfam" id="PF04198"/>
    </source>
</evidence>
<dbReference type="SUPFAM" id="SSF46785">
    <property type="entry name" value="Winged helix' DNA-binding domain"/>
    <property type="match status" value="1"/>
</dbReference>
<dbReference type="STRING" id="500633.CLOHIR_00836"/>
<dbReference type="Gene3D" id="3.40.50.1360">
    <property type="match status" value="1"/>
</dbReference>
<dbReference type="PANTHER" id="PTHR34294">
    <property type="entry name" value="TRANSCRIPTIONAL REGULATOR-RELATED"/>
    <property type="match status" value="1"/>
</dbReference>
<proteinExistence type="inferred from homology"/>
<dbReference type="OrthoDB" id="9793820at2"/>
<dbReference type="Proteomes" id="UP000003178">
    <property type="component" value="Unassembled WGS sequence"/>
</dbReference>
<dbReference type="HOGENOM" id="CLU_054506_2_0_9"/>
<dbReference type="InterPro" id="IPR051054">
    <property type="entry name" value="SorC_transcr_regulators"/>
</dbReference>
<evidence type="ECO:0000313" key="7">
    <source>
        <dbReference type="EMBL" id="EEA85531.1"/>
    </source>
</evidence>
<comment type="caution">
    <text evidence="7">The sequence shown here is derived from an EMBL/GenBank/DDBJ whole genome shotgun (WGS) entry which is preliminary data.</text>
</comment>
<dbReference type="InterPro" id="IPR037171">
    <property type="entry name" value="NagB/RpiA_transferase-like"/>
</dbReference>
<dbReference type="eggNOG" id="COG2390">
    <property type="taxonomic scope" value="Bacteria"/>
</dbReference>
<dbReference type="InterPro" id="IPR036390">
    <property type="entry name" value="WH_DNA-bd_sf"/>
</dbReference>
<evidence type="ECO:0000256" key="4">
    <source>
        <dbReference type="ARBA" id="ARBA00023163"/>
    </source>
</evidence>
<keyword evidence="2" id="KW-0805">Transcription regulation</keyword>
<dbReference type="Pfam" id="PF04198">
    <property type="entry name" value="Sugar-bind"/>
    <property type="match status" value="1"/>
</dbReference>
<dbReference type="InterPro" id="IPR007324">
    <property type="entry name" value="Sugar-bd_dom_put"/>
</dbReference>
<evidence type="ECO:0000256" key="3">
    <source>
        <dbReference type="ARBA" id="ARBA00023125"/>
    </source>
</evidence>
<dbReference type="EMBL" id="ABWP01000032">
    <property type="protein sequence ID" value="EEA85531.1"/>
    <property type="molecule type" value="Genomic_DNA"/>
</dbReference>
<reference evidence="7 8" key="2">
    <citation type="submission" date="2008-10" db="EMBL/GenBank/DDBJ databases">
        <title>Draft genome sequence of Clostridium hiranonis (DSM 13275).</title>
        <authorList>
            <person name="Sudarsanam P."/>
            <person name="Ley R."/>
            <person name="Guruge J."/>
            <person name="Turnbaugh P.J."/>
            <person name="Mahowald M."/>
            <person name="Liep D."/>
            <person name="Gordon J."/>
        </authorList>
    </citation>
    <scope>NUCLEOTIDE SEQUENCE [LARGE SCALE GENOMIC DNA]</scope>
    <source>
        <strain evidence="7 8">DSM 13275</strain>
    </source>
</reference>
<evidence type="ECO:0000256" key="1">
    <source>
        <dbReference type="ARBA" id="ARBA00010466"/>
    </source>
</evidence>
<sequence length="340" mass="38287">MRKLIEIQKKLIPHAIELMERRYIILRQISVSQPIGRRTLSNRLGISERVARTETEFLKEQGLINVAVSGMTVTEEGEELLKKLKDVMVDIMGITNLQEQVREKLGIKKVVVVPRNCEDDETVLRDVAKEGSEYFLSVLKDGDKVAITGGTTMLEFADSVKTEKKFEDSLVVPARGSVGTEVETQSNSITARLGKNIHSDYELLHIPDELGEDAMRTLAQIPDIRRTLKHITETDILVFSVGRADVMAERRHLDENLKKEILDSNAVGEAFGYYFDKDGNVVHRLSTVGIDLDTYSKVKENILIFAGVEKVEAFMAISEINKNLVLITDELSAQKILEYK</sequence>
<reference evidence="7 8" key="1">
    <citation type="submission" date="2008-09" db="EMBL/GenBank/DDBJ databases">
        <authorList>
            <person name="Fulton L."/>
            <person name="Clifton S."/>
            <person name="Fulton B."/>
            <person name="Xu J."/>
            <person name="Minx P."/>
            <person name="Pepin K.H."/>
            <person name="Johnson M."/>
            <person name="Thiruvilangam P."/>
            <person name="Bhonagiri V."/>
            <person name="Nash W.E."/>
            <person name="Mardis E.R."/>
            <person name="Wilson R.K."/>
        </authorList>
    </citation>
    <scope>NUCLEOTIDE SEQUENCE [LARGE SCALE GENOMIC DNA]</scope>
    <source>
        <strain evidence="7 8">DSM 13275</strain>
    </source>
</reference>
<dbReference type="RefSeq" id="WP_006439748.1">
    <property type="nucleotide sequence ID" value="NZ_DS995356.1"/>
</dbReference>
<dbReference type="Pfam" id="PF21715">
    <property type="entry name" value="CggR_N"/>
    <property type="match status" value="1"/>
</dbReference>
<evidence type="ECO:0000313" key="8">
    <source>
        <dbReference type="Proteomes" id="UP000003178"/>
    </source>
</evidence>
<organism evidence="7 8">
    <name type="scientific">Peptacetobacter hiranonis (strain DSM 13275 / JCM 10541 / KCTC 15199 / TO-931)</name>
    <name type="common">Clostridium hiranonis</name>
    <dbReference type="NCBI Taxonomy" id="500633"/>
    <lineage>
        <taxon>Bacteria</taxon>
        <taxon>Bacillati</taxon>
        <taxon>Bacillota</taxon>
        <taxon>Clostridia</taxon>
        <taxon>Peptostreptococcales</taxon>
        <taxon>Peptostreptococcaceae</taxon>
        <taxon>Peptacetobacter</taxon>
    </lineage>
</organism>
<dbReference type="InterPro" id="IPR048715">
    <property type="entry name" value="CggR_N"/>
</dbReference>
<keyword evidence="3" id="KW-0238">DNA-binding</keyword>
<evidence type="ECO:0000256" key="2">
    <source>
        <dbReference type="ARBA" id="ARBA00023015"/>
    </source>
</evidence>
<keyword evidence="8" id="KW-1185">Reference proteome</keyword>
<dbReference type="Gene3D" id="1.10.10.10">
    <property type="entry name" value="Winged helix-like DNA-binding domain superfamily/Winged helix DNA-binding domain"/>
    <property type="match status" value="1"/>
</dbReference>
<evidence type="ECO:0000259" key="6">
    <source>
        <dbReference type="Pfam" id="PF21715"/>
    </source>
</evidence>
<dbReference type="InterPro" id="IPR036388">
    <property type="entry name" value="WH-like_DNA-bd_sf"/>
</dbReference>
<accession>B6FY85</accession>
<feature type="domain" description="Sugar-binding" evidence="5">
    <location>
        <begin position="91"/>
        <end position="338"/>
    </location>
</feature>
<dbReference type="GO" id="GO:0003677">
    <property type="term" value="F:DNA binding"/>
    <property type="evidence" value="ECO:0007669"/>
    <property type="project" value="UniProtKB-KW"/>
</dbReference>
<dbReference type="AlphaFoldDB" id="B6FY85"/>
<comment type="similarity">
    <text evidence="1">Belongs to the SorC transcriptional regulatory family.</text>
</comment>
<dbReference type="SUPFAM" id="SSF100950">
    <property type="entry name" value="NagB/RpiA/CoA transferase-like"/>
    <property type="match status" value="1"/>
</dbReference>
<dbReference type="GO" id="GO:0030246">
    <property type="term" value="F:carbohydrate binding"/>
    <property type="evidence" value="ECO:0007669"/>
    <property type="project" value="InterPro"/>
</dbReference>
<gene>
    <name evidence="7" type="ORF">CLOHIR_00836</name>
</gene>
<name>B6FY85_PEPHT</name>
<dbReference type="PANTHER" id="PTHR34294:SF5">
    <property type="entry name" value="CENTRAL GLYCOLYTIC GENES REGULATOR"/>
    <property type="match status" value="1"/>
</dbReference>
<protein>
    <submittedName>
        <fullName evidence="7">Putative sugar-binding domain protein</fullName>
    </submittedName>
</protein>
<feature type="domain" description="CggR N-terminal DNA binding" evidence="6">
    <location>
        <begin position="19"/>
        <end position="88"/>
    </location>
</feature>
<keyword evidence="4" id="KW-0804">Transcription</keyword>